<reference evidence="1 2" key="1">
    <citation type="journal article" date="2014" name="Genome Announc.">
        <title>Complete Genome Sequence of Polychlorinated Biphenyl Degrader Comamonas testosteroni TK102 (NBRC 109938).</title>
        <authorList>
            <person name="Fukuda K."/>
            <person name="Hosoyama A."/>
            <person name="Tsuchikane K."/>
            <person name="Ohji S."/>
            <person name="Yamazoe A."/>
            <person name="Fujita N."/>
            <person name="Shintani M."/>
            <person name="Kimbara K."/>
        </authorList>
    </citation>
    <scope>NUCLEOTIDE SEQUENCE [LARGE SCALE GENOMIC DNA]</scope>
    <source>
        <strain evidence="1">TK102</strain>
    </source>
</reference>
<dbReference type="HOGENOM" id="CLU_3402982_0_0_4"/>
<dbReference type="EMBL" id="CP006704">
    <property type="protein sequence ID" value="AIJ44801.1"/>
    <property type="molecule type" value="Genomic_DNA"/>
</dbReference>
<proteinExistence type="predicted"/>
<sequence>MLLVGMVRALLPQKNELIALSVTGPEADLA</sequence>
<accession>A0A076PJ98</accession>
<gene>
    <name evidence="1" type="ORF">O987_03165</name>
</gene>
<dbReference type="Proteomes" id="UP000028782">
    <property type="component" value="Chromosome"/>
</dbReference>
<organism evidence="1 2">
    <name type="scientific">Comamonas testosteroni TK102</name>
    <dbReference type="NCBI Taxonomy" id="1392005"/>
    <lineage>
        <taxon>Bacteria</taxon>
        <taxon>Pseudomonadati</taxon>
        <taxon>Pseudomonadota</taxon>
        <taxon>Betaproteobacteria</taxon>
        <taxon>Burkholderiales</taxon>
        <taxon>Comamonadaceae</taxon>
        <taxon>Comamonas</taxon>
    </lineage>
</organism>
<protein>
    <submittedName>
        <fullName evidence="1">Uncharacterized protein</fullName>
    </submittedName>
</protein>
<dbReference type="AlphaFoldDB" id="A0A076PJ98"/>
<name>A0A076PJ98_COMTE</name>
<evidence type="ECO:0000313" key="2">
    <source>
        <dbReference type="Proteomes" id="UP000028782"/>
    </source>
</evidence>
<evidence type="ECO:0000313" key="1">
    <source>
        <dbReference type="EMBL" id="AIJ44801.1"/>
    </source>
</evidence>
<dbReference type="KEGG" id="ctes:O987_03165"/>